<protein>
    <submittedName>
        <fullName evidence="1">Uncharacterized protein</fullName>
    </submittedName>
</protein>
<evidence type="ECO:0000313" key="1">
    <source>
        <dbReference type="EMBL" id="KAK0043215.1"/>
    </source>
</evidence>
<organism evidence="1 2">
    <name type="scientific">Biomphalaria pfeifferi</name>
    <name type="common">Bloodfluke planorb</name>
    <name type="synonym">Freshwater snail</name>
    <dbReference type="NCBI Taxonomy" id="112525"/>
    <lineage>
        <taxon>Eukaryota</taxon>
        <taxon>Metazoa</taxon>
        <taxon>Spiralia</taxon>
        <taxon>Lophotrochozoa</taxon>
        <taxon>Mollusca</taxon>
        <taxon>Gastropoda</taxon>
        <taxon>Heterobranchia</taxon>
        <taxon>Euthyneura</taxon>
        <taxon>Panpulmonata</taxon>
        <taxon>Hygrophila</taxon>
        <taxon>Lymnaeoidea</taxon>
        <taxon>Planorbidae</taxon>
        <taxon>Biomphalaria</taxon>
    </lineage>
</organism>
<name>A0AAD8AY77_BIOPF</name>
<proteinExistence type="predicted"/>
<reference evidence="1" key="2">
    <citation type="submission" date="2023-04" db="EMBL/GenBank/DDBJ databases">
        <authorList>
            <person name="Bu L."/>
            <person name="Lu L."/>
            <person name="Laidemitt M.R."/>
            <person name="Zhang S.M."/>
            <person name="Mutuku M."/>
            <person name="Mkoji G."/>
            <person name="Steinauer M."/>
            <person name="Loker E.S."/>
        </authorList>
    </citation>
    <scope>NUCLEOTIDE SEQUENCE</scope>
    <source>
        <strain evidence="1">KasaAsao</strain>
        <tissue evidence="1">Whole Snail</tissue>
    </source>
</reference>
<sequence>MALIQSTISIPRSVSKPLYDHNNNILFQVLILQRGCVTSVASTDSPKIHGNAKTEPPPFPPAILRLIAARRGLCHSSFVLSCPPQLQPSPGYPHMSLRHRHHWPDVVYVSLALQLGPSVRNIDFRLID</sequence>
<gene>
    <name evidence="1" type="ORF">Bpfe_027393</name>
</gene>
<evidence type="ECO:0000313" key="2">
    <source>
        <dbReference type="Proteomes" id="UP001233172"/>
    </source>
</evidence>
<dbReference type="EMBL" id="JASAOG010000222">
    <property type="protein sequence ID" value="KAK0043215.1"/>
    <property type="molecule type" value="Genomic_DNA"/>
</dbReference>
<dbReference type="Proteomes" id="UP001233172">
    <property type="component" value="Unassembled WGS sequence"/>
</dbReference>
<keyword evidence="2" id="KW-1185">Reference proteome</keyword>
<reference evidence="1" key="1">
    <citation type="journal article" date="2023" name="PLoS Negl. Trop. Dis.">
        <title>A genome sequence for Biomphalaria pfeifferi, the major vector snail for the human-infecting parasite Schistosoma mansoni.</title>
        <authorList>
            <person name="Bu L."/>
            <person name="Lu L."/>
            <person name="Laidemitt M.R."/>
            <person name="Zhang S.M."/>
            <person name="Mutuku M."/>
            <person name="Mkoji G."/>
            <person name="Steinauer M."/>
            <person name="Loker E.S."/>
        </authorList>
    </citation>
    <scope>NUCLEOTIDE SEQUENCE</scope>
    <source>
        <strain evidence="1">KasaAsao</strain>
    </source>
</reference>
<accession>A0AAD8AY77</accession>
<comment type="caution">
    <text evidence="1">The sequence shown here is derived from an EMBL/GenBank/DDBJ whole genome shotgun (WGS) entry which is preliminary data.</text>
</comment>
<dbReference type="AlphaFoldDB" id="A0AAD8AY77"/>